<gene>
    <name evidence="6" type="ORF">MKW94_020785</name>
</gene>
<dbReference type="Gene3D" id="4.10.280.10">
    <property type="entry name" value="Helix-loop-helix DNA-binding domain"/>
    <property type="match status" value="1"/>
</dbReference>
<dbReference type="GO" id="GO:0003700">
    <property type="term" value="F:DNA-binding transcription factor activity"/>
    <property type="evidence" value="ECO:0007669"/>
    <property type="project" value="TreeGrafter"/>
</dbReference>
<evidence type="ECO:0000313" key="6">
    <source>
        <dbReference type="EMBL" id="MCL7049645.1"/>
    </source>
</evidence>
<name>A0AA41VYN0_PAPNU</name>
<evidence type="ECO:0000259" key="5">
    <source>
        <dbReference type="PROSITE" id="PS50888"/>
    </source>
</evidence>
<dbReference type="GO" id="GO:0046983">
    <property type="term" value="F:protein dimerization activity"/>
    <property type="evidence" value="ECO:0007669"/>
    <property type="project" value="InterPro"/>
</dbReference>
<keyword evidence="3" id="KW-0804">Transcription</keyword>
<dbReference type="InterPro" id="IPR036638">
    <property type="entry name" value="HLH_DNA-bd_sf"/>
</dbReference>
<proteinExistence type="predicted"/>
<keyword evidence="2" id="KW-0805">Transcription regulation</keyword>
<sequence length="246" mass="27651">MSERNRRKRLNQKLLTLRSMVPSISKISILKMQMDKRSVLVDTLNYLQDILDQTKIEIENLNNISAAAAGTDDPGHAVVDTQMPPESSTVNAEINHPPLHDQSGAVLLEKNAVDVIIKASERQPIMSTAMTSVLHHERCAIFPAITKMEAEKVDEQRFVLKIVYNKAMGAMGQVQRAIDMLKDFHCINVSVSEYDQYHMQSSNFLRVKKIKGSLLATDEERLLDKVKTAAEQLGFLLPPHPSSVYE</sequence>
<evidence type="ECO:0000313" key="7">
    <source>
        <dbReference type="Proteomes" id="UP001177140"/>
    </source>
</evidence>
<dbReference type="InterPro" id="IPR051358">
    <property type="entry name" value="TF_AMS/ICE1/BHLH6-like"/>
</dbReference>
<comment type="caution">
    <text evidence="6">The sequence shown here is derived from an EMBL/GenBank/DDBJ whole genome shotgun (WGS) entry which is preliminary data.</text>
</comment>
<comment type="subcellular location">
    <subcellularLocation>
        <location evidence="1">Nucleus</location>
    </subcellularLocation>
</comment>
<feature type="domain" description="BHLH" evidence="5">
    <location>
        <begin position="1"/>
        <end position="50"/>
    </location>
</feature>
<dbReference type="PANTHER" id="PTHR31945">
    <property type="entry name" value="TRANSCRIPTION FACTOR SCREAM2-RELATED"/>
    <property type="match status" value="1"/>
</dbReference>
<dbReference type="InterPro" id="IPR011598">
    <property type="entry name" value="bHLH_dom"/>
</dbReference>
<dbReference type="SUPFAM" id="SSF47459">
    <property type="entry name" value="HLH, helix-loop-helix DNA-binding domain"/>
    <property type="match status" value="1"/>
</dbReference>
<dbReference type="EMBL" id="JAJJMA010318526">
    <property type="protein sequence ID" value="MCL7049645.1"/>
    <property type="molecule type" value="Genomic_DNA"/>
</dbReference>
<dbReference type="PROSITE" id="PS50888">
    <property type="entry name" value="BHLH"/>
    <property type="match status" value="1"/>
</dbReference>
<dbReference type="SMART" id="SM00353">
    <property type="entry name" value="HLH"/>
    <property type="match status" value="1"/>
</dbReference>
<evidence type="ECO:0000256" key="1">
    <source>
        <dbReference type="ARBA" id="ARBA00004123"/>
    </source>
</evidence>
<dbReference type="Pfam" id="PF00010">
    <property type="entry name" value="HLH"/>
    <property type="match status" value="1"/>
</dbReference>
<keyword evidence="4" id="KW-0539">Nucleus</keyword>
<dbReference type="GO" id="GO:0043565">
    <property type="term" value="F:sequence-specific DNA binding"/>
    <property type="evidence" value="ECO:0007669"/>
    <property type="project" value="TreeGrafter"/>
</dbReference>
<dbReference type="Proteomes" id="UP001177140">
    <property type="component" value="Unassembled WGS sequence"/>
</dbReference>
<dbReference type="PANTHER" id="PTHR31945:SF26">
    <property type="entry name" value="TRANSCRIPTION FACTOR BHLH35"/>
    <property type="match status" value="1"/>
</dbReference>
<evidence type="ECO:0000256" key="3">
    <source>
        <dbReference type="ARBA" id="ARBA00023163"/>
    </source>
</evidence>
<keyword evidence="7" id="KW-1185">Reference proteome</keyword>
<reference evidence="6" key="1">
    <citation type="submission" date="2022-03" db="EMBL/GenBank/DDBJ databases">
        <title>A functionally conserved STORR gene fusion in Papaver species that diverged 16.8 million years ago.</title>
        <authorList>
            <person name="Catania T."/>
        </authorList>
    </citation>
    <scope>NUCLEOTIDE SEQUENCE</scope>
    <source>
        <strain evidence="6">S-191538</strain>
    </source>
</reference>
<evidence type="ECO:0000256" key="4">
    <source>
        <dbReference type="ARBA" id="ARBA00023242"/>
    </source>
</evidence>
<organism evidence="6 7">
    <name type="scientific">Papaver nudicaule</name>
    <name type="common">Iceland poppy</name>
    <dbReference type="NCBI Taxonomy" id="74823"/>
    <lineage>
        <taxon>Eukaryota</taxon>
        <taxon>Viridiplantae</taxon>
        <taxon>Streptophyta</taxon>
        <taxon>Embryophyta</taxon>
        <taxon>Tracheophyta</taxon>
        <taxon>Spermatophyta</taxon>
        <taxon>Magnoliopsida</taxon>
        <taxon>Ranunculales</taxon>
        <taxon>Papaveraceae</taxon>
        <taxon>Papaveroideae</taxon>
        <taxon>Papaver</taxon>
    </lineage>
</organism>
<dbReference type="AlphaFoldDB" id="A0AA41VYN0"/>
<accession>A0AA41VYN0</accession>
<evidence type="ECO:0000256" key="2">
    <source>
        <dbReference type="ARBA" id="ARBA00023015"/>
    </source>
</evidence>
<dbReference type="GO" id="GO:0005634">
    <property type="term" value="C:nucleus"/>
    <property type="evidence" value="ECO:0007669"/>
    <property type="project" value="UniProtKB-SubCell"/>
</dbReference>
<protein>
    <recommendedName>
        <fullName evidence="5">BHLH domain-containing protein</fullName>
    </recommendedName>
</protein>